<keyword evidence="1" id="KW-0175">Coiled coil</keyword>
<protein>
    <submittedName>
        <fullName evidence="3">Uncharacterized protein</fullName>
    </submittedName>
</protein>
<dbReference type="Proteomes" id="UP000717696">
    <property type="component" value="Unassembled WGS sequence"/>
</dbReference>
<evidence type="ECO:0000256" key="2">
    <source>
        <dbReference type="SAM" id="MobiDB-lite"/>
    </source>
</evidence>
<evidence type="ECO:0000313" key="4">
    <source>
        <dbReference type="Proteomes" id="UP000717696"/>
    </source>
</evidence>
<reference evidence="3" key="1">
    <citation type="journal article" date="2021" name="Nat. Commun.">
        <title>Genetic determinants of endophytism in the Arabidopsis root mycobiome.</title>
        <authorList>
            <person name="Mesny F."/>
            <person name="Miyauchi S."/>
            <person name="Thiergart T."/>
            <person name="Pickel B."/>
            <person name="Atanasova L."/>
            <person name="Karlsson M."/>
            <person name="Huettel B."/>
            <person name="Barry K.W."/>
            <person name="Haridas S."/>
            <person name="Chen C."/>
            <person name="Bauer D."/>
            <person name="Andreopoulos W."/>
            <person name="Pangilinan J."/>
            <person name="LaButti K."/>
            <person name="Riley R."/>
            <person name="Lipzen A."/>
            <person name="Clum A."/>
            <person name="Drula E."/>
            <person name="Henrissat B."/>
            <person name="Kohler A."/>
            <person name="Grigoriev I.V."/>
            <person name="Martin F.M."/>
            <person name="Hacquard S."/>
        </authorList>
    </citation>
    <scope>NUCLEOTIDE SEQUENCE</scope>
    <source>
        <strain evidence="3">MPI-CAGE-AT-0021</strain>
    </source>
</reference>
<organism evidence="3 4">
    <name type="scientific">Dactylonectria estremocensis</name>
    <dbReference type="NCBI Taxonomy" id="1079267"/>
    <lineage>
        <taxon>Eukaryota</taxon>
        <taxon>Fungi</taxon>
        <taxon>Dikarya</taxon>
        <taxon>Ascomycota</taxon>
        <taxon>Pezizomycotina</taxon>
        <taxon>Sordariomycetes</taxon>
        <taxon>Hypocreomycetidae</taxon>
        <taxon>Hypocreales</taxon>
        <taxon>Nectriaceae</taxon>
        <taxon>Dactylonectria</taxon>
    </lineage>
</organism>
<evidence type="ECO:0000256" key="1">
    <source>
        <dbReference type="SAM" id="Coils"/>
    </source>
</evidence>
<dbReference type="EMBL" id="JAGMUU010000001">
    <property type="protein sequence ID" value="KAH7163098.1"/>
    <property type="molecule type" value="Genomic_DNA"/>
</dbReference>
<evidence type="ECO:0000313" key="3">
    <source>
        <dbReference type="EMBL" id="KAH7163098.1"/>
    </source>
</evidence>
<feature type="coiled-coil region" evidence="1">
    <location>
        <begin position="44"/>
        <end position="100"/>
    </location>
</feature>
<sequence length="132" mass="15178">MAAEDESLYSGANDDSDPGMATMRIQQRILQLKNDRDKRTEAVLQESNIAFDKLRNRVVAYEAERRNKESKYCAAHLKALTDATNRREDIEARMLSLVKKMSSSTKELEDMMLKGYLGREEDVKKSRDQKST</sequence>
<name>A0A9P9FLH2_9HYPO</name>
<gene>
    <name evidence="3" type="ORF">B0J13DRAFT_29756</name>
</gene>
<feature type="region of interest" description="Disordered" evidence="2">
    <location>
        <begin position="1"/>
        <end position="23"/>
    </location>
</feature>
<dbReference type="OrthoDB" id="4923153at2759"/>
<proteinExistence type="predicted"/>
<dbReference type="AlphaFoldDB" id="A0A9P9FLH2"/>
<comment type="caution">
    <text evidence="3">The sequence shown here is derived from an EMBL/GenBank/DDBJ whole genome shotgun (WGS) entry which is preliminary data.</text>
</comment>
<keyword evidence="4" id="KW-1185">Reference proteome</keyword>
<accession>A0A9P9FLH2</accession>